<keyword evidence="2" id="KW-1185">Reference proteome</keyword>
<sequence>MSTKKLPRFSGMSFWFVPKKLVRAQKQILAKKITERGGIVLADYVPETTHVLVPRGISLEDAQKAMKTKDHKPRHLKIVRIDWLPKCIQTCSIVPLLSFEMASHSEATDAQNYEFELSGTSKLPHATKVVDWVKHEDGYGFNLSTEELHLPVIVKAVPIPELQINGIGVFFQFSDDGKLVGFQINIRKK</sequence>
<dbReference type="SUPFAM" id="SSF52113">
    <property type="entry name" value="BRCT domain"/>
    <property type="match status" value="1"/>
</dbReference>
<accession>A0A7D9HGV8</accession>
<evidence type="ECO:0000313" key="1">
    <source>
        <dbReference type="EMBL" id="CAB3981407.1"/>
    </source>
</evidence>
<dbReference type="Pfam" id="PF00533">
    <property type="entry name" value="BRCT"/>
    <property type="match status" value="1"/>
</dbReference>
<evidence type="ECO:0000313" key="2">
    <source>
        <dbReference type="Proteomes" id="UP001152795"/>
    </source>
</evidence>
<comment type="caution">
    <text evidence="1">The sequence shown here is derived from an EMBL/GenBank/DDBJ whole genome shotgun (WGS) entry which is preliminary data.</text>
</comment>
<dbReference type="Gene3D" id="3.40.50.10190">
    <property type="entry name" value="BRCT domain"/>
    <property type="match status" value="1"/>
</dbReference>
<dbReference type="AlphaFoldDB" id="A0A7D9HGV8"/>
<reference evidence="1" key="1">
    <citation type="submission" date="2020-04" db="EMBL/GenBank/DDBJ databases">
        <authorList>
            <person name="Alioto T."/>
            <person name="Alioto T."/>
            <person name="Gomez Garrido J."/>
        </authorList>
    </citation>
    <scope>NUCLEOTIDE SEQUENCE</scope>
    <source>
        <strain evidence="1">A484AB</strain>
    </source>
</reference>
<dbReference type="InterPro" id="IPR001357">
    <property type="entry name" value="BRCT_dom"/>
</dbReference>
<organism evidence="1 2">
    <name type="scientific">Paramuricea clavata</name>
    <name type="common">Red gorgonian</name>
    <name type="synonym">Violescent sea-whip</name>
    <dbReference type="NCBI Taxonomy" id="317549"/>
    <lineage>
        <taxon>Eukaryota</taxon>
        <taxon>Metazoa</taxon>
        <taxon>Cnidaria</taxon>
        <taxon>Anthozoa</taxon>
        <taxon>Octocorallia</taxon>
        <taxon>Malacalcyonacea</taxon>
        <taxon>Plexauridae</taxon>
        <taxon>Paramuricea</taxon>
    </lineage>
</organism>
<proteinExistence type="predicted"/>
<dbReference type="PROSITE" id="PS50172">
    <property type="entry name" value="BRCT"/>
    <property type="match status" value="1"/>
</dbReference>
<gene>
    <name evidence="1" type="ORF">PACLA_8A079239</name>
</gene>
<dbReference type="Proteomes" id="UP001152795">
    <property type="component" value="Unassembled WGS sequence"/>
</dbReference>
<dbReference type="InterPro" id="IPR036420">
    <property type="entry name" value="BRCT_dom_sf"/>
</dbReference>
<dbReference type="SMART" id="SM00292">
    <property type="entry name" value="BRCT"/>
    <property type="match status" value="1"/>
</dbReference>
<name>A0A7D9HGV8_PARCT</name>
<dbReference type="EMBL" id="CACRXK020000384">
    <property type="protein sequence ID" value="CAB3981407.1"/>
    <property type="molecule type" value="Genomic_DNA"/>
</dbReference>
<protein>
    <submittedName>
        <fullName evidence="1">Uncharacterized protein</fullName>
    </submittedName>
</protein>